<dbReference type="PANTHER" id="PTHR24171:SF8">
    <property type="entry name" value="BRCA1-ASSOCIATED RING DOMAIN PROTEIN 1"/>
    <property type="match status" value="1"/>
</dbReference>
<dbReference type="InterPro" id="IPR002110">
    <property type="entry name" value="Ankyrin_rpt"/>
</dbReference>
<dbReference type="OrthoDB" id="5608852at2"/>
<dbReference type="InterPro" id="IPR036770">
    <property type="entry name" value="Ankyrin_rpt-contain_sf"/>
</dbReference>
<dbReference type="SUPFAM" id="SSF48403">
    <property type="entry name" value="Ankyrin repeat"/>
    <property type="match status" value="1"/>
</dbReference>
<proteinExistence type="predicted"/>
<organism evidence="5 6">
    <name type="scientific">Cocleimonas flava</name>
    <dbReference type="NCBI Taxonomy" id="634765"/>
    <lineage>
        <taxon>Bacteria</taxon>
        <taxon>Pseudomonadati</taxon>
        <taxon>Pseudomonadota</taxon>
        <taxon>Gammaproteobacteria</taxon>
        <taxon>Thiotrichales</taxon>
        <taxon>Thiotrichaceae</taxon>
        <taxon>Cocleimonas</taxon>
    </lineage>
</organism>
<keyword evidence="6" id="KW-1185">Reference proteome</keyword>
<evidence type="ECO:0000256" key="2">
    <source>
        <dbReference type="ARBA" id="ARBA00023043"/>
    </source>
</evidence>
<dbReference type="Gene3D" id="1.25.40.20">
    <property type="entry name" value="Ankyrin repeat-containing domain"/>
    <property type="match status" value="1"/>
</dbReference>
<dbReference type="RefSeq" id="WP_131904620.1">
    <property type="nucleotide sequence ID" value="NZ_BAAAFU010000008.1"/>
</dbReference>
<dbReference type="PANTHER" id="PTHR24171">
    <property type="entry name" value="ANKYRIN REPEAT DOMAIN-CONTAINING PROTEIN 39-RELATED"/>
    <property type="match status" value="1"/>
</dbReference>
<protein>
    <submittedName>
        <fullName evidence="5">Ankyrin repeat protein</fullName>
    </submittedName>
</protein>
<evidence type="ECO:0000313" key="6">
    <source>
        <dbReference type="Proteomes" id="UP000294887"/>
    </source>
</evidence>
<evidence type="ECO:0000313" key="5">
    <source>
        <dbReference type="EMBL" id="TCJ88956.1"/>
    </source>
</evidence>
<name>A0A4R1F3V5_9GAMM</name>
<evidence type="ECO:0000256" key="3">
    <source>
        <dbReference type="PROSITE-ProRule" id="PRU00023"/>
    </source>
</evidence>
<feature type="repeat" description="ANK" evidence="3">
    <location>
        <begin position="97"/>
        <end position="124"/>
    </location>
</feature>
<dbReference type="AlphaFoldDB" id="A0A4R1F3V5"/>
<dbReference type="PROSITE" id="PS50088">
    <property type="entry name" value="ANK_REPEAT"/>
    <property type="match status" value="3"/>
</dbReference>
<dbReference type="PROSITE" id="PS50297">
    <property type="entry name" value="ANK_REP_REGION"/>
    <property type="match status" value="1"/>
</dbReference>
<feature type="compositionally biased region" description="Polar residues" evidence="4">
    <location>
        <begin position="71"/>
        <end position="80"/>
    </location>
</feature>
<accession>A0A4R1F3V5</accession>
<dbReference type="SMART" id="SM00248">
    <property type="entry name" value="ANK"/>
    <property type="match status" value="3"/>
</dbReference>
<dbReference type="GO" id="GO:0085020">
    <property type="term" value="P:protein K6-linked ubiquitination"/>
    <property type="evidence" value="ECO:0007669"/>
    <property type="project" value="TreeGrafter"/>
</dbReference>
<feature type="region of interest" description="Disordered" evidence="4">
    <location>
        <begin position="64"/>
        <end position="89"/>
    </location>
</feature>
<dbReference type="GO" id="GO:0004842">
    <property type="term" value="F:ubiquitin-protein transferase activity"/>
    <property type="evidence" value="ECO:0007669"/>
    <property type="project" value="TreeGrafter"/>
</dbReference>
<sequence length="214" mass="23662">MQNTIQNTMRKLLLSLITLLIVGLSFVSVSHAQDYNNGQTSLEQQRIREMRLLEWYAQQQQAEQGVPQSATQNVSGNQPYNAPRAPAPVATPEADDLFAAANAGNVNQLRTLLSQGLDINVSNRERETALHMAAARGHYSAVIFLVNKGAYVNAPTVKNWIPLHHAVRFRHPNIVNFLINHGSSPQSRTSDGLTAVDMARNVNDYRLLSILGAR</sequence>
<dbReference type="Proteomes" id="UP000294887">
    <property type="component" value="Unassembled WGS sequence"/>
</dbReference>
<dbReference type="EMBL" id="SMFQ01000002">
    <property type="protein sequence ID" value="TCJ88956.1"/>
    <property type="molecule type" value="Genomic_DNA"/>
</dbReference>
<comment type="caution">
    <text evidence="5">The sequence shown here is derived from an EMBL/GenBank/DDBJ whole genome shotgun (WGS) entry which is preliminary data.</text>
</comment>
<evidence type="ECO:0000256" key="1">
    <source>
        <dbReference type="ARBA" id="ARBA00022737"/>
    </source>
</evidence>
<evidence type="ECO:0000256" key="4">
    <source>
        <dbReference type="SAM" id="MobiDB-lite"/>
    </source>
</evidence>
<gene>
    <name evidence="5" type="ORF">EV695_0817</name>
</gene>
<dbReference type="Pfam" id="PF12796">
    <property type="entry name" value="Ank_2"/>
    <property type="match status" value="1"/>
</dbReference>
<keyword evidence="1" id="KW-0677">Repeat</keyword>
<reference evidence="5 6" key="1">
    <citation type="submission" date="2019-03" db="EMBL/GenBank/DDBJ databases">
        <title>Genomic Encyclopedia of Type Strains, Phase IV (KMG-IV): sequencing the most valuable type-strain genomes for metagenomic binning, comparative biology and taxonomic classification.</title>
        <authorList>
            <person name="Goeker M."/>
        </authorList>
    </citation>
    <scope>NUCLEOTIDE SEQUENCE [LARGE SCALE GENOMIC DNA]</scope>
    <source>
        <strain evidence="5 6">DSM 24830</strain>
    </source>
</reference>
<feature type="repeat" description="ANK" evidence="3">
    <location>
        <begin position="158"/>
        <end position="190"/>
    </location>
</feature>
<feature type="repeat" description="ANK" evidence="3">
    <location>
        <begin position="125"/>
        <end position="157"/>
    </location>
</feature>
<keyword evidence="2 3" id="KW-0040">ANK repeat</keyword>